<dbReference type="SUPFAM" id="SSF49998">
    <property type="entry name" value="Amine oxidase catalytic domain"/>
    <property type="match status" value="1"/>
</dbReference>
<dbReference type="GO" id="GO:0008131">
    <property type="term" value="F:primary methylamine oxidase activity"/>
    <property type="evidence" value="ECO:0007669"/>
    <property type="project" value="InterPro"/>
</dbReference>
<sequence>MRTSIAFAILGLLGSALAAPMPKADWVKKPGYRPKMHQPSRRALYVDQVAETTTYPTTTAPKENPWLYLSNDEAAAVILYLHDQDVLNLTAVDDAGAWDNSILVVDVSPPKKADVKAYFDGNGTKPERYAVASLMFGATEEPFVQDFLVGPLPITNATTFVPDTGSNTAANASIRVYDADASYDYYSDVAWGMADIVSDLLNVTMDTEDDLNDIFSIWGIDPLWRETVDGEERVISWVQFWLNEPEITADDGTQVTFDGQTLTPQGLYLKFDITGRDSSLWSLKGILYADEFYETEDEFRAAWSAPGFNKLIPNYAGEWLGTDKVPNVTLPLETLPPPMQVQPAGQRFYIDPDQKYVEWMGFTFYLSFTRDTGMSLYDINFQGDRIIYELGMQEAVAHYAGNDPVQSGTAYLDSYYGFGMYTVTQVPGFDMPTYGTCLDSNVHASEVSKQHPCAISIFESDAGYALQRHSTSSYVSTTKNIALVVRSVATVGNYDYTTSYSFFLDGTIEVMIQASGYIQSAYYYANEGYGYKIHDNLSGSMHDHSLNYKVDFDILGGKNTMIKHSVEPVTKAFKWSNGVERNTMHIVEKEIVNEDHGKQFWGANGKDHVIVVNKDTPNKYGEYRGYRMSPSKGGAGMHVTIANSTNLANAGGFTTHAYYVTKHHDSETRAASAWSDYDPWNPMRDFNTYFDGEDIEQEDIVVWFNLGMHHVPHTGDIPNTVMTTAQSAMLLTPNNYFLSDPSRQVTNMMRINYGADNVSTVDTFGSVAPNGTINLENNLWDPYTYSGDVAVRKFPYDPTNPYNDTESIV</sequence>
<feature type="active site" description="Proton acceptor" evidence="7">
    <location>
        <position position="413"/>
    </location>
</feature>
<evidence type="ECO:0000259" key="11">
    <source>
        <dbReference type="Pfam" id="PF01179"/>
    </source>
</evidence>
<dbReference type="PANTHER" id="PTHR10638">
    <property type="entry name" value="COPPER AMINE OXIDASE"/>
    <property type="match status" value="1"/>
</dbReference>
<dbReference type="PANTHER" id="PTHR10638:SF20">
    <property type="entry name" value="AMINE OXIDASE"/>
    <property type="match status" value="1"/>
</dbReference>
<evidence type="ECO:0000256" key="1">
    <source>
        <dbReference type="ARBA" id="ARBA00001935"/>
    </source>
</evidence>
<evidence type="ECO:0000256" key="10">
    <source>
        <dbReference type="SAM" id="SignalP"/>
    </source>
</evidence>
<dbReference type="EC" id="1.4.3.-" evidence="9"/>
<comment type="caution">
    <text evidence="14">The sequence shown here is derived from an EMBL/GenBank/DDBJ whole genome shotgun (WGS) entry which is preliminary data.</text>
</comment>
<dbReference type="RefSeq" id="XP_028476101.1">
    <property type="nucleotide sequence ID" value="XM_028623168.1"/>
</dbReference>
<dbReference type="SUPFAM" id="SSF54416">
    <property type="entry name" value="Amine oxidase N-terminal region"/>
    <property type="match status" value="2"/>
</dbReference>
<dbReference type="InterPro" id="IPR015328">
    <property type="entry name" value="DUF1965"/>
</dbReference>
<feature type="modified residue" description="2',4',5'-topaquinone" evidence="8">
    <location>
        <position position="494"/>
    </location>
</feature>
<dbReference type="Proteomes" id="UP000279236">
    <property type="component" value="Unassembled WGS sequence"/>
</dbReference>
<dbReference type="PRINTS" id="PR00766">
    <property type="entry name" value="CUDAOXIDASE"/>
</dbReference>
<proteinExistence type="inferred from homology"/>
<accession>A0A427XS27</accession>
<evidence type="ECO:0000256" key="4">
    <source>
        <dbReference type="ARBA" id="ARBA00022772"/>
    </source>
</evidence>
<evidence type="ECO:0000256" key="7">
    <source>
        <dbReference type="PIRSR" id="PIRSR600269-50"/>
    </source>
</evidence>
<dbReference type="Pfam" id="PF02727">
    <property type="entry name" value="Cu_amine_oxidN2"/>
    <property type="match status" value="1"/>
</dbReference>
<evidence type="ECO:0000313" key="14">
    <source>
        <dbReference type="EMBL" id="RSH81646.1"/>
    </source>
</evidence>
<dbReference type="InterPro" id="IPR016182">
    <property type="entry name" value="Cu_amine_oxidase_N-reg"/>
</dbReference>
<comment type="cofactor">
    <cofactor evidence="1">
        <name>Cu cation</name>
        <dbReference type="ChEBI" id="CHEBI:23378"/>
    </cofactor>
</comment>
<keyword evidence="15" id="KW-1185">Reference proteome</keyword>
<comment type="similarity">
    <text evidence="2 9">Belongs to the copper/topaquinone oxidase family.</text>
</comment>
<feature type="signal peptide" evidence="10">
    <location>
        <begin position="1"/>
        <end position="18"/>
    </location>
</feature>
<evidence type="ECO:0000256" key="2">
    <source>
        <dbReference type="ARBA" id="ARBA00007983"/>
    </source>
</evidence>
<feature type="domain" description="Copper amine oxidase catalytic" evidence="11">
    <location>
        <begin position="340"/>
        <end position="742"/>
    </location>
</feature>
<dbReference type="GO" id="GO:0009308">
    <property type="term" value="P:amine metabolic process"/>
    <property type="evidence" value="ECO:0007669"/>
    <property type="project" value="UniProtKB-UniRule"/>
</dbReference>
<dbReference type="Pfam" id="PF09248">
    <property type="entry name" value="DUF1965"/>
    <property type="match status" value="1"/>
</dbReference>
<keyword evidence="3 9" id="KW-0479">Metal-binding</keyword>
<evidence type="ECO:0000256" key="9">
    <source>
        <dbReference type="RuleBase" id="RU000672"/>
    </source>
</evidence>
<evidence type="ECO:0000313" key="15">
    <source>
        <dbReference type="Proteomes" id="UP000279236"/>
    </source>
</evidence>
<dbReference type="GeneID" id="39592368"/>
<dbReference type="Gene3D" id="3.10.450.40">
    <property type="match status" value="2"/>
</dbReference>
<name>A0A427XS27_9TREE</name>
<feature type="active site" description="Schiff-base intermediate with substrate; via topaquinone" evidence="7">
    <location>
        <position position="494"/>
    </location>
</feature>
<reference evidence="14 15" key="1">
    <citation type="submission" date="2018-11" db="EMBL/GenBank/DDBJ databases">
        <title>Genome sequence of Apiotrichum porosum DSM 27194.</title>
        <authorList>
            <person name="Aliyu H."/>
            <person name="Gorte O."/>
            <person name="Ochsenreither K."/>
        </authorList>
    </citation>
    <scope>NUCLEOTIDE SEQUENCE [LARGE SCALE GENOMIC DNA]</scope>
    <source>
        <strain evidence="14 15">DSM 27194</strain>
    </source>
</reference>
<dbReference type="AlphaFoldDB" id="A0A427XS27"/>
<protein>
    <recommendedName>
        <fullName evidence="9">Amine oxidase</fullName>
        <ecNumber evidence="9">1.4.3.-</ecNumber>
    </recommendedName>
</protein>
<feature type="domain" description="Copper amine oxidase N2-terminal" evidence="12">
    <location>
        <begin position="93"/>
        <end position="156"/>
    </location>
</feature>
<dbReference type="OrthoDB" id="3341590at2759"/>
<gene>
    <name evidence="14" type="ORF">EHS24_007825</name>
</gene>
<evidence type="ECO:0000259" key="13">
    <source>
        <dbReference type="Pfam" id="PF09248"/>
    </source>
</evidence>
<dbReference type="GO" id="GO:0005507">
    <property type="term" value="F:copper ion binding"/>
    <property type="evidence" value="ECO:0007669"/>
    <property type="project" value="InterPro"/>
</dbReference>
<dbReference type="Pfam" id="PF01179">
    <property type="entry name" value="Cu_amine_oxid"/>
    <property type="match status" value="1"/>
</dbReference>
<evidence type="ECO:0000256" key="3">
    <source>
        <dbReference type="ARBA" id="ARBA00022723"/>
    </source>
</evidence>
<dbReference type="Gene3D" id="2.70.98.20">
    <property type="entry name" value="Copper amine oxidase, catalytic domain"/>
    <property type="match status" value="1"/>
</dbReference>
<dbReference type="InterPro" id="IPR036460">
    <property type="entry name" value="Cu_amine_oxidase_C_sf"/>
</dbReference>
<dbReference type="InterPro" id="IPR015800">
    <property type="entry name" value="Cu_amine_oxidase_N2"/>
</dbReference>
<dbReference type="InterPro" id="IPR049948">
    <property type="entry name" value="Cu_Am_ox_TPQ-bd"/>
</dbReference>
<dbReference type="GO" id="GO:0005886">
    <property type="term" value="C:plasma membrane"/>
    <property type="evidence" value="ECO:0007669"/>
    <property type="project" value="TreeGrafter"/>
</dbReference>
<evidence type="ECO:0000256" key="6">
    <source>
        <dbReference type="ARBA" id="ARBA00023008"/>
    </source>
</evidence>
<keyword evidence="6 9" id="KW-0186">Copper</keyword>
<dbReference type="PROSITE" id="PS01164">
    <property type="entry name" value="COPPER_AMINE_OXID_1"/>
    <property type="match status" value="1"/>
</dbReference>
<dbReference type="InterPro" id="IPR000269">
    <property type="entry name" value="Cu_amine_oxidase"/>
</dbReference>
<dbReference type="EMBL" id="RSCE01000006">
    <property type="protein sequence ID" value="RSH81646.1"/>
    <property type="molecule type" value="Genomic_DNA"/>
</dbReference>
<keyword evidence="5 9" id="KW-0560">Oxidoreductase</keyword>
<feature type="domain" description="DUF1965" evidence="13">
    <location>
        <begin position="260"/>
        <end position="324"/>
    </location>
</feature>
<evidence type="ECO:0000256" key="5">
    <source>
        <dbReference type="ARBA" id="ARBA00023002"/>
    </source>
</evidence>
<dbReference type="STRING" id="105984.A0A427XS27"/>
<keyword evidence="10" id="KW-0732">Signal</keyword>
<comment type="PTM">
    <text evidence="8 9">Topaquinone (TPQ) is generated by copper-dependent autoxidation of a specific tyrosyl residue.</text>
</comment>
<evidence type="ECO:0000256" key="8">
    <source>
        <dbReference type="PIRSR" id="PIRSR600269-51"/>
    </source>
</evidence>
<feature type="chain" id="PRO_5019480104" description="Amine oxidase" evidence="10">
    <location>
        <begin position="19"/>
        <end position="809"/>
    </location>
</feature>
<organism evidence="14 15">
    <name type="scientific">Apiotrichum porosum</name>
    <dbReference type="NCBI Taxonomy" id="105984"/>
    <lineage>
        <taxon>Eukaryota</taxon>
        <taxon>Fungi</taxon>
        <taxon>Dikarya</taxon>
        <taxon>Basidiomycota</taxon>
        <taxon>Agaricomycotina</taxon>
        <taxon>Tremellomycetes</taxon>
        <taxon>Trichosporonales</taxon>
        <taxon>Trichosporonaceae</taxon>
        <taxon>Apiotrichum</taxon>
    </lineage>
</organism>
<dbReference type="GO" id="GO:0048038">
    <property type="term" value="F:quinone binding"/>
    <property type="evidence" value="ECO:0007669"/>
    <property type="project" value="InterPro"/>
</dbReference>
<keyword evidence="4 7" id="KW-0801">TPQ</keyword>
<comment type="cofactor">
    <cofactor evidence="9">
        <name>Cu cation</name>
        <dbReference type="ChEBI" id="CHEBI:23378"/>
    </cofactor>
    <text evidence="9">Contains 1 topaquinone per subunit.</text>
</comment>
<evidence type="ECO:0000259" key="12">
    <source>
        <dbReference type="Pfam" id="PF02727"/>
    </source>
</evidence>
<dbReference type="InterPro" id="IPR015798">
    <property type="entry name" value="Cu_amine_oxidase_C"/>
</dbReference>